<keyword evidence="4" id="KW-0862">Zinc</keyword>
<dbReference type="Pfam" id="PF23225">
    <property type="entry name" value="zf-C2H2_7th_ZNF462"/>
    <property type="match status" value="3"/>
</dbReference>
<sequence length="2136" mass="242828">MQSDSAQFLNAEPIKEVGKFSAQPTVKSFKCGKCTLVFKSKVYLFEHLNNVHGLDVHTALQDAGLKYAEADKNLSSEKKNLKCQHCDFKTCHQDLFKKHKKQCPQNENLTEALSSSKNQGDEEAGIPADHHSEAAELEEIPSVLSDASTSVTKCSLGLLKDLKTYKRPPQTFDNHFKNPPGLNGTEAADDSIETLILQETLVASSPDSNSVSQATGKSMIDVTVRGCSELLLSDNFSAGLRPGLSKQQRSEPGQSKVGKRTNCKPPESPPAKKTKSFQEGELSPIKNVHLSPCPDFSFEVSEDEEEEGKVNHGDPQGSEVLFCKHCDFREEDFNLMSLHYQNDHPYVRCTAAYVSNSNDHSATFRCLECPVEFSSAVDLKWHYTEKHPAAPDVFKLKSSELCLHFKCFQCSFTCDALKPLRQHYKENHPACDVDNSLLFCRYSVTKSSQDEESCELHKKSPCPESITERSPERESQARTEILETPSPQRLNPTRPDVHTCEFCTFSHKSVVVLHVHYRKHHPDEANSIAKLRRLSSSPSSKSPQTPQKATSKKEDPDPSKQKRVLFMQVGEASTLTHPTSKEHVRKHQGEAQTDAQMKSKEADAEDLSAAKSKAYGDAEKLFYCETCNYGNPSVKGIQNHQMQIHRHTVDHEFVAAYTSMICEQIKKSKAANKGSSFFSHLPRPILNRGDENRFFCPICNYRHSNIKKVMSHRSQSHSEFDVKSAHIQQYTTEVLKQMKKTPPEIEVNRKKEEDKKKLDALDSPSVKTPQGERKLQCYRCDFYTPFVFVLKRHLMKVHNVCRAFKDVIRHCFRAGSLGSGYHCEWCVFSHEYAVGLYKHYQTQHPNRQTSYVYIDTHLYAGPMLLQANKKKPKLVTTIYPMFKKNSKEKPSSTSQVEDLSKIPGLFESFQVPLDETDDQALPAHEEFKCPSCPESFRSQNNLSAHRRAKHKNVVETQTEAPMHVHVFRCLRCPYISNIYQGVITHSQMKHPNTVPDINSLLLSAKYLHNWEEYMKNRECGEVPKVHGYVCEKCQQIYKTLKKLKKHCSAVHPVGEPNSVQDEDASNSSDKLHGDKGSSSTTLFLNRKKYGKIKCQHCSYVCNSKIAFNQHLHSQHKSFASKDTFKCALCSHVFFQKKKLKSHYIKEHDKSAYLKYYVPLCKKYKTSQDSAQQPKMDSTDNMRLVLKCPVCPYVNTKHHGTLTHCQMKHPDVFVRANELETKEMLLPELPGCLTGKNSSEGGYVCDTCGEFMKSSTKFKTHCQRNHKTQGVSSPSRDTEVEKTPVKTPPVKPPSETAFSSSDLESSPSKKSPAQGDVAYKCQLCSHRTTCRKYLRSHYQNTHKLDGISIYKLLEKYNRRKRSYLSQCSPGEKHKNVQGEESIRVRCRQCPDVVLDSQQLLIEHYSNFHGLGSKLEFKVLSSGVKKNSTGIYKCYHCLAKLYGTRKLHYHLDSHRAELMKQTKIYRQDELSTLENVEERKSSRAEEVAPSSPLKRVKADPEATEDGHTCKQCGRTFMSLSGLHSHEQSHAALAAIKKLDHPSTSEDNLEIDKYLVHKTGTLKPFRCSCCSYRTTLLGLLRRHFVKKHQDVIQRDIMTKSSSSSEHPSPTPGKTPPYQIDTFSDLDVEPEESEESVYSEPPDVQRQLNHYNLMAQNHSKDSDSFSSPKLAKSRRFYCEFCDFETEHPSSIRRHYMSQHGKKILRCKDCSFFTGLRKSLEMHIDTGHLTVQPTTTYQKDFRCPFCLYQSKNKNHMIDHIVLHREERVVPIEVHRPKLSRYLQGIVFRCHRCTFSCGSAKALHVHMMRHSDVKPFKCRLCYFDCTLLKDLEEHLSDKHQVVRNHELVGQVSLDQLESRIDKRKEKDLDLTDFQDCADISEAENMSNDDTEKKTILKELLEKRDEDGNEENSSKSATDLQCEATNHKPGLQEIAEAQTALIHSVGELEAANVHQKEDCSDQEGEGHQKMNQDNPRHSLNAEMKEEDVTNVLSSIKEEEDLNDDSTGSTVPTLNDHVNTTCSSPSVEDAKDGSSPENPLQPPVNADSIALKECKEELEQIDIQEAPEHFGEMPVLENELLKGEDNEEERMVSEDGGTCDKKEDISPVDEAAVVLLPPRFKCEYCGRNFPNTFELTRHVARHGL</sequence>
<feature type="compositionally biased region" description="Basic and acidic residues" evidence="6">
    <location>
        <begin position="1948"/>
        <end position="1969"/>
    </location>
</feature>
<evidence type="ECO:0000313" key="8">
    <source>
        <dbReference type="EMBL" id="KAF6739296.1"/>
    </source>
</evidence>
<evidence type="ECO:0000256" key="6">
    <source>
        <dbReference type="SAM" id="MobiDB-lite"/>
    </source>
</evidence>
<dbReference type="GO" id="GO:0005634">
    <property type="term" value="C:nucleus"/>
    <property type="evidence" value="ECO:0007669"/>
    <property type="project" value="TreeGrafter"/>
</dbReference>
<feature type="domain" description="C2H2-type" evidence="7">
    <location>
        <begin position="1505"/>
        <end position="1532"/>
    </location>
</feature>
<dbReference type="Proteomes" id="UP000646548">
    <property type="component" value="Unassembled WGS sequence"/>
</dbReference>
<dbReference type="PROSITE" id="PS50157">
    <property type="entry name" value="ZINC_FINGER_C2H2_2"/>
    <property type="match status" value="7"/>
</dbReference>
<name>A0A834FSP6_ORYME</name>
<dbReference type="GO" id="GO:0010468">
    <property type="term" value="P:regulation of gene expression"/>
    <property type="evidence" value="ECO:0007669"/>
    <property type="project" value="TreeGrafter"/>
</dbReference>
<feature type="region of interest" description="Disordered" evidence="6">
    <location>
        <begin position="572"/>
        <end position="600"/>
    </location>
</feature>
<feature type="compositionally biased region" description="Basic and acidic residues" evidence="6">
    <location>
        <begin position="551"/>
        <end position="560"/>
    </location>
</feature>
<feature type="region of interest" description="Disordered" evidence="6">
    <location>
        <begin position="239"/>
        <end position="280"/>
    </location>
</feature>
<evidence type="ECO:0000256" key="5">
    <source>
        <dbReference type="PROSITE-ProRule" id="PRU00042"/>
    </source>
</evidence>
<keyword evidence="2" id="KW-0677">Repeat</keyword>
<feature type="domain" description="C2H2-type" evidence="7">
    <location>
        <begin position="1028"/>
        <end position="1056"/>
    </location>
</feature>
<dbReference type="InterPro" id="IPR013087">
    <property type="entry name" value="Znf_C2H2_type"/>
</dbReference>
<dbReference type="Gene3D" id="3.30.160.60">
    <property type="entry name" value="Classic Zinc Finger"/>
    <property type="match status" value="7"/>
</dbReference>
<dbReference type="SUPFAM" id="SSF57667">
    <property type="entry name" value="beta-beta-alpha zinc fingers"/>
    <property type="match status" value="1"/>
</dbReference>
<dbReference type="InterPro" id="IPR059058">
    <property type="entry name" value="Znf-C2H2_ZNF462"/>
</dbReference>
<evidence type="ECO:0000313" key="9">
    <source>
        <dbReference type="Proteomes" id="UP000646548"/>
    </source>
</evidence>
<accession>A0A834FSP6</accession>
<feature type="region of interest" description="Disordered" evidence="6">
    <location>
        <begin position="1989"/>
        <end position="2037"/>
    </location>
</feature>
<dbReference type="InterPro" id="IPR036236">
    <property type="entry name" value="Znf_C2H2_sf"/>
</dbReference>
<evidence type="ECO:0000256" key="4">
    <source>
        <dbReference type="ARBA" id="ARBA00022833"/>
    </source>
</evidence>
<keyword evidence="3 5" id="KW-0863">Zinc-finger</keyword>
<dbReference type="EMBL" id="WKFB01000009">
    <property type="protein sequence ID" value="KAF6739296.1"/>
    <property type="molecule type" value="Genomic_DNA"/>
</dbReference>
<proteinExistence type="predicted"/>
<dbReference type="GO" id="GO:0008270">
    <property type="term" value="F:zinc ion binding"/>
    <property type="evidence" value="ECO:0007669"/>
    <property type="project" value="UniProtKB-KW"/>
</dbReference>
<feature type="region of interest" description="Disordered" evidence="6">
    <location>
        <begin position="458"/>
        <end position="493"/>
    </location>
</feature>
<reference evidence="8" key="1">
    <citation type="journal article" name="BMC Genomics">
        <title>Long-read sequencing and de novo genome assembly of marine medaka (Oryzias melastigma).</title>
        <authorList>
            <person name="Liang P."/>
            <person name="Saqib H.S.A."/>
            <person name="Ni X."/>
            <person name="Shen Y."/>
        </authorList>
    </citation>
    <scope>NUCLEOTIDE SEQUENCE</scope>
    <source>
        <strain evidence="8">Bigg-433</strain>
    </source>
</reference>
<evidence type="ECO:0000259" key="7">
    <source>
        <dbReference type="PROSITE" id="PS50157"/>
    </source>
</evidence>
<dbReference type="SMART" id="SM00355">
    <property type="entry name" value="ZnF_C2H2"/>
    <property type="match status" value="28"/>
</dbReference>
<feature type="compositionally biased region" description="Low complexity" evidence="6">
    <location>
        <begin position="1292"/>
        <end position="1311"/>
    </location>
</feature>
<dbReference type="InterPro" id="IPR050688">
    <property type="entry name" value="Zinc_finger/UBP_domain"/>
</dbReference>
<dbReference type="Pfam" id="PF00096">
    <property type="entry name" value="zf-C2H2"/>
    <property type="match status" value="2"/>
</dbReference>
<feature type="region of interest" description="Disordered" evidence="6">
    <location>
        <begin position="1054"/>
        <end position="1078"/>
    </location>
</feature>
<feature type="region of interest" description="Disordered" evidence="6">
    <location>
        <begin position="1592"/>
        <end position="1618"/>
    </location>
</feature>
<feature type="domain" description="C2H2-type" evidence="7">
    <location>
        <begin position="29"/>
        <end position="52"/>
    </location>
</feature>
<dbReference type="InterPro" id="IPR059059">
    <property type="entry name" value="Znf-C2H2_7th_ZNF462"/>
</dbReference>
<keyword evidence="1" id="KW-0479">Metal-binding</keyword>
<feature type="domain" description="C2H2-type" evidence="7">
    <location>
        <begin position="927"/>
        <end position="955"/>
    </location>
</feature>
<evidence type="ECO:0000256" key="2">
    <source>
        <dbReference type="ARBA" id="ARBA00022737"/>
    </source>
</evidence>
<evidence type="ECO:0000256" key="3">
    <source>
        <dbReference type="ARBA" id="ARBA00022771"/>
    </source>
</evidence>
<dbReference type="PROSITE" id="PS00028">
    <property type="entry name" value="ZINC_FINGER_C2H2_1"/>
    <property type="match status" value="11"/>
</dbReference>
<organism evidence="8 9">
    <name type="scientific">Oryzias melastigma</name>
    <name type="common">Marine medaka</name>
    <dbReference type="NCBI Taxonomy" id="30732"/>
    <lineage>
        <taxon>Eukaryota</taxon>
        <taxon>Metazoa</taxon>
        <taxon>Chordata</taxon>
        <taxon>Craniata</taxon>
        <taxon>Vertebrata</taxon>
        <taxon>Euteleostomi</taxon>
        <taxon>Actinopterygii</taxon>
        <taxon>Neopterygii</taxon>
        <taxon>Teleostei</taxon>
        <taxon>Neoteleostei</taxon>
        <taxon>Acanthomorphata</taxon>
        <taxon>Ovalentaria</taxon>
        <taxon>Atherinomorphae</taxon>
        <taxon>Beloniformes</taxon>
        <taxon>Adrianichthyidae</taxon>
        <taxon>Oryziinae</taxon>
        <taxon>Oryzias</taxon>
    </lineage>
</organism>
<feature type="domain" description="C2H2-type" evidence="7">
    <location>
        <begin position="1124"/>
        <end position="1147"/>
    </location>
</feature>
<gene>
    <name evidence="8" type="ORF">FQA47_001663</name>
</gene>
<feature type="region of interest" description="Disordered" evidence="6">
    <location>
        <begin position="1473"/>
        <end position="1498"/>
    </location>
</feature>
<feature type="region of interest" description="Disordered" evidence="6">
    <location>
        <begin position="1948"/>
        <end position="1976"/>
    </location>
</feature>
<feature type="region of interest" description="Disordered" evidence="6">
    <location>
        <begin position="739"/>
        <end position="769"/>
    </location>
</feature>
<feature type="domain" description="C2H2-type" evidence="7">
    <location>
        <begin position="1782"/>
        <end position="1809"/>
    </location>
</feature>
<feature type="compositionally biased region" description="Polar residues" evidence="6">
    <location>
        <begin position="1997"/>
        <end position="2018"/>
    </location>
</feature>
<feature type="compositionally biased region" description="Basic and acidic residues" evidence="6">
    <location>
        <begin position="741"/>
        <end position="760"/>
    </location>
</feature>
<feature type="domain" description="C2H2-type" evidence="7">
    <location>
        <begin position="2112"/>
        <end position="2136"/>
    </location>
</feature>
<comment type="caution">
    <text evidence="8">The sequence shown here is derived from an EMBL/GenBank/DDBJ whole genome shotgun (WGS) entry which is preliminary data.</text>
</comment>
<dbReference type="PANTHER" id="PTHR24403">
    <property type="entry name" value="ZINC FINGER PROTEIN"/>
    <property type="match status" value="1"/>
</dbReference>
<dbReference type="Pfam" id="PF23075">
    <property type="entry name" value="zf-C2H2_ZNF462_11"/>
    <property type="match status" value="2"/>
</dbReference>
<feature type="region of interest" description="Disordered" evidence="6">
    <location>
        <begin position="524"/>
        <end position="560"/>
    </location>
</feature>
<dbReference type="FunFam" id="3.30.160.60:FF:000655">
    <property type="entry name" value="Zinc finger protein 462"/>
    <property type="match status" value="1"/>
</dbReference>
<feature type="region of interest" description="Disordered" evidence="6">
    <location>
        <begin position="167"/>
        <end position="187"/>
    </location>
</feature>
<feature type="region of interest" description="Disordered" evidence="6">
    <location>
        <begin position="1262"/>
        <end position="1313"/>
    </location>
</feature>
<protein>
    <submittedName>
        <fullName evidence="8">Zinc finger protein 462</fullName>
    </submittedName>
</protein>
<feature type="compositionally biased region" description="Low complexity" evidence="6">
    <location>
        <begin position="534"/>
        <end position="543"/>
    </location>
</feature>
<feature type="compositionally biased region" description="Basic and acidic residues" evidence="6">
    <location>
        <begin position="1474"/>
        <end position="1484"/>
    </location>
</feature>
<evidence type="ECO:0000256" key="1">
    <source>
        <dbReference type="ARBA" id="ARBA00022723"/>
    </source>
</evidence>
<dbReference type="PANTHER" id="PTHR24403:SF109">
    <property type="entry name" value="ZINC FINGER PROTEIN 845-LIKE"/>
    <property type="match status" value="1"/>
</dbReference>
<feature type="compositionally biased region" description="Basic and acidic residues" evidence="6">
    <location>
        <begin position="466"/>
        <end position="481"/>
    </location>
</feature>